<dbReference type="Proteomes" id="UP000078348">
    <property type="component" value="Unassembled WGS sequence"/>
</dbReference>
<accession>A0A196S6S8</accession>
<evidence type="ECO:0000256" key="3">
    <source>
        <dbReference type="ARBA" id="ARBA00023329"/>
    </source>
</evidence>
<protein>
    <recommendedName>
        <fullName evidence="4">MORN repeat-containing protein 3</fullName>
    </recommendedName>
</protein>
<evidence type="ECO:0000313" key="7">
    <source>
        <dbReference type="Proteomes" id="UP000078348"/>
    </source>
</evidence>
<evidence type="ECO:0000313" key="6">
    <source>
        <dbReference type="EMBL" id="OAO11772.1"/>
    </source>
</evidence>
<dbReference type="SUPFAM" id="SSF82185">
    <property type="entry name" value="Histone H3 K4-specific methyltransferase SET7/9 N-terminal domain"/>
    <property type="match status" value="2"/>
</dbReference>
<keyword evidence="2" id="KW-0677">Repeat</keyword>
<dbReference type="Gene3D" id="2.20.110.10">
    <property type="entry name" value="Histone H3 K4-specific methyltransferase SET7/9 N-terminal domain"/>
    <property type="match status" value="2"/>
</dbReference>
<evidence type="ECO:0000256" key="5">
    <source>
        <dbReference type="ARBA" id="ARBA00045851"/>
    </source>
</evidence>
<comment type="function">
    <text evidence="5">Assembles a suppression complex (suppresome) by tethering SIRT1 and MDM2 to regulate composite modifications of p53/TP53. Confers both deacetylation-mediated functional inactivation, by SIRT1, and ubiquitination-dependent degradation, by MDM2, of p53/TP53, promoting a proliferative and cell survival behaviors. May play a role in the regulation of spermatogenesis.</text>
</comment>
<dbReference type="GO" id="GO:0001669">
    <property type="term" value="C:acrosomal vesicle"/>
    <property type="evidence" value="ECO:0007669"/>
    <property type="project" value="UniProtKB-SubCell"/>
</dbReference>
<keyword evidence="7" id="KW-1185">Reference proteome</keyword>
<sequence length="199" mass="22835">MDECNLFRSQTVAYPSAYEIERYQTRLVNFKKEGMGRAIYDGEHSNEVLVTQWKNGMKNGRGFIYDKNTKRVTRRMEFEDNMVIHEELIDVDNATFGIVDANDGSHWEGDIVNGEACGQGCIYNRENELIYCGSYIDGAREGYGVSYYTGTNPPKTEYDGLWCRNMRHGEGKMLNRLGEFVREGLYLEDVAVETTVTIK</sequence>
<dbReference type="InterPro" id="IPR003409">
    <property type="entry name" value="MORN"/>
</dbReference>
<reference evidence="6 7" key="1">
    <citation type="submission" date="2016-05" db="EMBL/GenBank/DDBJ databases">
        <title>Nuclear genome of Blastocystis sp. subtype 1 NandII.</title>
        <authorList>
            <person name="Gentekaki E."/>
            <person name="Curtis B."/>
            <person name="Stairs C."/>
            <person name="Eme L."/>
            <person name="Herman E."/>
            <person name="Klimes V."/>
            <person name="Arias M.C."/>
            <person name="Elias M."/>
            <person name="Hilliou F."/>
            <person name="Klute M."/>
            <person name="Malik S.-B."/>
            <person name="Pightling A."/>
            <person name="Rachubinski R."/>
            <person name="Salas D."/>
            <person name="Schlacht A."/>
            <person name="Suga H."/>
            <person name="Archibald J."/>
            <person name="Ball S.G."/>
            <person name="Clark G."/>
            <person name="Dacks J."/>
            <person name="Van Der Giezen M."/>
            <person name="Tsaousis A."/>
            <person name="Roger A."/>
        </authorList>
    </citation>
    <scope>NUCLEOTIDE SEQUENCE [LARGE SCALE GENOMIC DNA]</scope>
    <source>
        <strain evidence="7">ATCC 50177 / NandII</strain>
    </source>
</reference>
<name>A0A196S6S8_BLAHN</name>
<comment type="caution">
    <text evidence="6">The sequence shown here is derived from an EMBL/GenBank/DDBJ whole genome shotgun (WGS) entry which is preliminary data.</text>
</comment>
<dbReference type="InterPro" id="IPR052472">
    <property type="entry name" value="MORN3"/>
</dbReference>
<dbReference type="AlphaFoldDB" id="A0A196S6S8"/>
<gene>
    <name evidence="6" type="ORF">AV274_6607</name>
</gene>
<proteinExistence type="predicted"/>
<keyword evidence="3" id="KW-0968">Cytoplasmic vesicle</keyword>
<dbReference type="OrthoDB" id="406044at2759"/>
<evidence type="ECO:0000256" key="4">
    <source>
        <dbReference type="ARBA" id="ARBA00039854"/>
    </source>
</evidence>
<evidence type="ECO:0000256" key="1">
    <source>
        <dbReference type="ARBA" id="ARBA00004218"/>
    </source>
</evidence>
<comment type="subcellular location">
    <subcellularLocation>
        <location evidence="1">Cytoplasmic vesicle</location>
        <location evidence="1">Secretory vesicle</location>
        <location evidence="1">Acrosome</location>
    </subcellularLocation>
</comment>
<dbReference type="EMBL" id="LXWW01000580">
    <property type="protein sequence ID" value="OAO11772.1"/>
    <property type="molecule type" value="Genomic_DNA"/>
</dbReference>
<dbReference type="PANTHER" id="PTHR46511">
    <property type="entry name" value="MORN REPEAT-CONTAINING PROTEIN 3"/>
    <property type="match status" value="1"/>
</dbReference>
<dbReference type="Pfam" id="PF02493">
    <property type="entry name" value="MORN"/>
    <property type="match status" value="4"/>
</dbReference>
<dbReference type="PANTHER" id="PTHR46511:SF1">
    <property type="entry name" value="MORN REPEAT-CONTAINING PROTEIN 3"/>
    <property type="match status" value="1"/>
</dbReference>
<organism evidence="6 7">
    <name type="scientific">Blastocystis sp. subtype 1 (strain ATCC 50177 / NandII)</name>
    <dbReference type="NCBI Taxonomy" id="478820"/>
    <lineage>
        <taxon>Eukaryota</taxon>
        <taxon>Sar</taxon>
        <taxon>Stramenopiles</taxon>
        <taxon>Bigyra</taxon>
        <taxon>Opalozoa</taxon>
        <taxon>Opalinata</taxon>
        <taxon>Blastocystidae</taxon>
        <taxon>Blastocystis</taxon>
    </lineage>
</organism>
<evidence type="ECO:0000256" key="2">
    <source>
        <dbReference type="ARBA" id="ARBA00022737"/>
    </source>
</evidence>